<dbReference type="Gene3D" id="2.40.70.10">
    <property type="entry name" value="Acid Proteases"/>
    <property type="match status" value="1"/>
</dbReference>
<keyword evidence="4" id="KW-0548">Nucleotidyltransferase</keyword>
<keyword evidence="3" id="KW-0808">Transferase</keyword>
<keyword evidence="14" id="KW-1185">Reference proteome</keyword>
<dbReference type="GeneID" id="112466931"/>
<dbReference type="InterPro" id="IPR001995">
    <property type="entry name" value="Peptidase_A2_cat"/>
</dbReference>
<reference evidence="15" key="1">
    <citation type="submission" date="2025-08" db="UniProtKB">
        <authorList>
            <consortium name="RefSeq"/>
        </authorList>
    </citation>
    <scope>IDENTIFICATION</scope>
    <source>
        <tissue evidence="15">Whole body</tissue>
    </source>
</reference>
<dbReference type="RefSeq" id="XP_024891060.1">
    <property type="nucleotide sequence ID" value="XM_025035292.1"/>
</dbReference>
<keyword evidence="8" id="KW-0695">RNA-directed DNA polymerase</keyword>
<dbReference type="CDD" id="cd00303">
    <property type="entry name" value="retropepsin_like"/>
    <property type="match status" value="1"/>
</dbReference>
<evidence type="ECO:0000313" key="14">
    <source>
        <dbReference type="Proteomes" id="UP000504618"/>
    </source>
</evidence>
<dbReference type="AlphaFoldDB" id="A0A6J1RE28"/>
<dbReference type="SUPFAM" id="SSF57756">
    <property type="entry name" value="Retrovirus zinc finger-like domains"/>
    <property type="match status" value="1"/>
</dbReference>
<evidence type="ECO:0000259" key="13">
    <source>
        <dbReference type="PROSITE" id="PS50878"/>
    </source>
</evidence>
<evidence type="ECO:0000259" key="12">
    <source>
        <dbReference type="PROSITE" id="PS50175"/>
    </source>
</evidence>
<feature type="region of interest" description="Disordered" evidence="10">
    <location>
        <begin position="93"/>
        <end position="123"/>
    </location>
</feature>
<dbReference type="Pfam" id="PF17917">
    <property type="entry name" value="RT_RNaseH"/>
    <property type="match status" value="1"/>
</dbReference>
<dbReference type="InterPro" id="IPR043128">
    <property type="entry name" value="Rev_trsase/Diguanyl_cyclase"/>
</dbReference>
<dbReference type="InterPro" id="IPR050951">
    <property type="entry name" value="Retrovirus_Pol_polyprotein"/>
</dbReference>
<dbReference type="GO" id="GO:0004519">
    <property type="term" value="F:endonuclease activity"/>
    <property type="evidence" value="ECO:0007669"/>
    <property type="project" value="UniProtKB-KW"/>
</dbReference>
<name>A0A6J1RE28_9HYME</name>
<keyword evidence="9" id="KW-0479">Metal-binding</keyword>
<feature type="compositionally biased region" description="Polar residues" evidence="10">
    <location>
        <begin position="1"/>
        <end position="18"/>
    </location>
</feature>
<accession>A0A6J1RE28</accession>
<dbReference type="Gene3D" id="4.10.60.10">
    <property type="entry name" value="Zinc finger, CCHC-type"/>
    <property type="match status" value="1"/>
</dbReference>
<evidence type="ECO:0000256" key="10">
    <source>
        <dbReference type="SAM" id="MobiDB-lite"/>
    </source>
</evidence>
<dbReference type="InterPro" id="IPR021109">
    <property type="entry name" value="Peptidase_aspartic_dom_sf"/>
</dbReference>
<feature type="compositionally biased region" description="Polar residues" evidence="10">
    <location>
        <begin position="549"/>
        <end position="560"/>
    </location>
</feature>
<dbReference type="CDD" id="cd01647">
    <property type="entry name" value="RT_LTR"/>
    <property type="match status" value="1"/>
</dbReference>
<dbReference type="GO" id="GO:0006508">
    <property type="term" value="P:proteolysis"/>
    <property type="evidence" value="ECO:0007669"/>
    <property type="project" value="UniProtKB-KW"/>
</dbReference>
<dbReference type="PROSITE" id="PS50878">
    <property type="entry name" value="RT_POL"/>
    <property type="match status" value="1"/>
</dbReference>
<keyword evidence="5" id="KW-0540">Nuclease</keyword>
<keyword evidence="9" id="KW-0863">Zinc-finger</keyword>
<dbReference type="InterPro" id="IPR041373">
    <property type="entry name" value="RT_RNaseH"/>
</dbReference>
<feature type="domain" description="Peptidase A2" evidence="12">
    <location>
        <begin position="626"/>
        <end position="662"/>
    </location>
</feature>
<dbReference type="SUPFAM" id="SSF50630">
    <property type="entry name" value="Acid proteases"/>
    <property type="match status" value="1"/>
</dbReference>
<dbReference type="Pfam" id="PF00078">
    <property type="entry name" value="RVT_1"/>
    <property type="match status" value="1"/>
</dbReference>
<dbReference type="Gene3D" id="3.30.70.270">
    <property type="match status" value="2"/>
</dbReference>
<evidence type="ECO:0000313" key="15">
    <source>
        <dbReference type="RefSeq" id="XP_024891060.1"/>
    </source>
</evidence>
<dbReference type="GO" id="GO:0008270">
    <property type="term" value="F:zinc ion binding"/>
    <property type="evidence" value="ECO:0007669"/>
    <property type="project" value="UniProtKB-KW"/>
</dbReference>
<feature type="domain" description="Reverse transcriptase" evidence="13">
    <location>
        <begin position="851"/>
        <end position="1035"/>
    </location>
</feature>
<keyword evidence="9" id="KW-0862">Zinc</keyword>
<evidence type="ECO:0000256" key="7">
    <source>
        <dbReference type="ARBA" id="ARBA00022801"/>
    </source>
</evidence>
<organism evidence="14 15">
    <name type="scientific">Temnothorax curvispinosus</name>
    <dbReference type="NCBI Taxonomy" id="300111"/>
    <lineage>
        <taxon>Eukaryota</taxon>
        <taxon>Metazoa</taxon>
        <taxon>Ecdysozoa</taxon>
        <taxon>Arthropoda</taxon>
        <taxon>Hexapoda</taxon>
        <taxon>Insecta</taxon>
        <taxon>Pterygota</taxon>
        <taxon>Neoptera</taxon>
        <taxon>Endopterygota</taxon>
        <taxon>Hymenoptera</taxon>
        <taxon>Apocrita</taxon>
        <taxon>Aculeata</taxon>
        <taxon>Formicoidea</taxon>
        <taxon>Formicidae</taxon>
        <taxon>Myrmicinae</taxon>
        <taxon>Temnothorax</taxon>
    </lineage>
</organism>
<dbReference type="Proteomes" id="UP000504618">
    <property type="component" value="Unplaced"/>
</dbReference>
<dbReference type="InterPro" id="IPR001878">
    <property type="entry name" value="Znf_CCHC"/>
</dbReference>
<evidence type="ECO:0000256" key="5">
    <source>
        <dbReference type="ARBA" id="ARBA00022722"/>
    </source>
</evidence>
<evidence type="ECO:0000256" key="9">
    <source>
        <dbReference type="PROSITE-ProRule" id="PRU00047"/>
    </source>
</evidence>
<feature type="region of interest" description="Disordered" evidence="10">
    <location>
        <begin position="190"/>
        <end position="210"/>
    </location>
</feature>
<evidence type="ECO:0000256" key="1">
    <source>
        <dbReference type="ARBA" id="ARBA00012493"/>
    </source>
</evidence>
<feature type="domain" description="CCHC-type" evidence="11">
    <location>
        <begin position="481"/>
        <end position="495"/>
    </location>
</feature>
<dbReference type="GO" id="GO:0004190">
    <property type="term" value="F:aspartic-type endopeptidase activity"/>
    <property type="evidence" value="ECO:0007669"/>
    <property type="project" value="InterPro"/>
</dbReference>
<dbReference type="FunFam" id="3.10.20.370:FF:000001">
    <property type="entry name" value="Retrovirus-related Pol polyprotein from transposon 17.6-like protein"/>
    <property type="match status" value="1"/>
</dbReference>
<dbReference type="PANTHER" id="PTHR37984:SF5">
    <property type="entry name" value="PROTEIN NYNRIN-LIKE"/>
    <property type="match status" value="1"/>
</dbReference>
<dbReference type="Pfam" id="PF00098">
    <property type="entry name" value="zf-CCHC"/>
    <property type="match status" value="1"/>
</dbReference>
<evidence type="ECO:0000256" key="6">
    <source>
        <dbReference type="ARBA" id="ARBA00022759"/>
    </source>
</evidence>
<dbReference type="InterPro" id="IPR036875">
    <property type="entry name" value="Znf_CCHC_sf"/>
</dbReference>
<dbReference type="FunFam" id="3.10.10.10:FF:000007">
    <property type="entry name" value="Retrovirus-related Pol polyprotein from transposon 17.6-like Protein"/>
    <property type="match status" value="1"/>
</dbReference>
<sequence length="1256" mass="143786">MSENENPPAELNQSWLHSETSRRARRNRPLSPVQTTEEGVNDNRETVRRNLDAYYSSESESESELHPNSVIEREQIDDSVIILDARVIGQNNCPDENRLHPSHAHAQSEDANSTTSRRTHRREFSLTSYDSSVFDPQEYYSAPRHVNIIEMAEATNSNHDANNVNDNAPITPEEIDEEINRLNQVLSQRGTPANHRNRIPARAEPPRDDRDSILDEILNGIRNLQDRVNQLETANLERREFHARRKPSNLPFEVTYGRTSYDIRNQAERAIGYLRLKEARDMIPEFDGTSSKLQEFLNAASYAMKNINPMEEGTLLEAVLCTKLKGRAMIDFQTREIRDFAQLKKELEVCYLSRKSTTHLQLEFNTLKQKPGENARAFGLRADKLAMELYDSMIEGRNHTIESKRTILEMIQQQALQNFQLGLRDEIKLLVRAQHFATLQEAIAGASAEEKVNGPSGIPPRPKNNYAYLPQPRDNRSTLQCQKCGKYGHLGRECRTNRYANRFSLPKPDRTPRVNAIDKVCNYCKKAGHMREECWLLIGRPNKERTNHNKPNNPRGQNKNFPPKTNGPRKKDSNSAANSDEEDKEDTKQRRPALEYQVSHLTNKPRKHAGLDLITLPMREAKREKINLLFDTGAAVSIIKVKHLKGETMIKEDKMALTGVTGHKAHTIGKFAATIDLKDRKIKHTIYVVKDDFPIEYDGILGAEETIPGVFIGNCLVMPENFLCPASILNTTEKTVEMLMPQVTLEELEQEEAKKIEINQVDKAEETMPRSEKVEKLIRTQHLNEEEKKTIMEICRDYSDVLHVEGEPLTCTDIVAHKITTKAGSVPVNVRPYRLPEKHKEEVNRQVKEMLKNGIIRHSTSPWNAPLLVVPKKRDASGKLKLRVVIDFRFVNDLTEGDSFQLPNITDILDQLGKAKYFTTLDLASGYHQIPMEEEDKEKTAFSTQYGHYEYNQMPFGLKNAPATFQRAIIAVLAGLVGLQCLVYLDDIIVYGASLQEHNKRLIEVLKRLRKYNLKLQPDKCEFLRKEVTYLGHVITENGISPDPTKLEAVKSFPRPTKVKNIQAFVGLAGYYKRFIKDFSAIAKPLTKMTRKDIKFEWNAEQQNAFEILKEKLTTAPVLKYPDFSQEFVVTTDASDYAIGAILSQGKIGQDQPVAYASRVLSKAEQNYNTTEKELLAIVWAVKHFRPYVYGTKFIIVTDHKSLVWLFNVKDPGSRLIRWRLKLEEYDYTIVHKAGQENRNADALSRHEDIRVWNAP</sequence>
<dbReference type="Gene3D" id="3.10.10.10">
    <property type="entry name" value="HIV Type 1 Reverse Transcriptase, subunit A, domain 1"/>
    <property type="match status" value="1"/>
</dbReference>
<dbReference type="OrthoDB" id="7554945at2759"/>
<evidence type="ECO:0000256" key="3">
    <source>
        <dbReference type="ARBA" id="ARBA00022679"/>
    </source>
</evidence>
<feature type="region of interest" description="Disordered" evidence="10">
    <location>
        <begin position="448"/>
        <end position="473"/>
    </location>
</feature>
<dbReference type="PANTHER" id="PTHR37984">
    <property type="entry name" value="PROTEIN CBG26694"/>
    <property type="match status" value="1"/>
</dbReference>
<gene>
    <name evidence="15" type="primary">LOC112466931</name>
</gene>
<dbReference type="SMART" id="SM00343">
    <property type="entry name" value="ZnF_C2HC"/>
    <property type="match status" value="2"/>
</dbReference>
<evidence type="ECO:0000259" key="11">
    <source>
        <dbReference type="PROSITE" id="PS50158"/>
    </source>
</evidence>
<dbReference type="PROSITE" id="PS50175">
    <property type="entry name" value="ASP_PROT_RETROV"/>
    <property type="match status" value="1"/>
</dbReference>
<protein>
    <recommendedName>
        <fullName evidence="1">RNA-directed DNA polymerase</fullName>
        <ecNumber evidence="1">2.7.7.49</ecNumber>
    </recommendedName>
</protein>
<dbReference type="PROSITE" id="PS50158">
    <property type="entry name" value="ZF_CCHC"/>
    <property type="match status" value="1"/>
</dbReference>
<dbReference type="SUPFAM" id="SSF56672">
    <property type="entry name" value="DNA/RNA polymerases"/>
    <property type="match status" value="1"/>
</dbReference>
<dbReference type="GO" id="GO:0003964">
    <property type="term" value="F:RNA-directed DNA polymerase activity"/>
    <property type="evidence" value="ECO:0007669"/>
    <property type="project" value="UniProtKB-KW"/>
</dbReference>
<dbReference type="GO" id="GO:0003676">
    <property type="term" value="F:nucleic acid binding"/>
    <property type="evidence" value="ECO:0007669"/>
    <property type="project" value="InterPro"/>
</dbReference>
<proteinExistence type="predicted"/>
<feature type="region of interest" description="Disordered" evidence="10">
    <location>
        <begin position="542"/>
        <end position="602"/>
    </location>
</feature>
<evidence type="ECO:0000256" key="8">
    <source>
        <dbReference type="ARBA" id="ARBA00022918"/>
    </source>
</evidence>
<feature type="region of interest" description="Disordered" evidence="10">
    <location>
        <begin position="1"/>
        <end position="47"/>
    </location>
</feature>
<keyword evidence="7" id="KW-0378">Hydrolase</keyword>
<evidence type="ECO:0000256" key="4">
    <source>
        <dbReference type="ARBA" id="ARBA00022695"/>
    </source>
</evidence>
<keyword evidence="2" id="KW-0645">Protease</keyword>
<dbReference type="CDD" id="cd09274">
    <property type="entry name" value="RNase_HI_RT_Ty3"/>
    <property type="match status" value="1"/>
</dbReference>
<dbReference type="EC" id="2.7.7.49" evidence="1"/>
<evidence type="ECO:0000256" key="2">
    <source>
        <dbReference type="ARBA" id="ARBA00022670"/>
    </source>
</evidence>
<dbReference type="FunFam" id="3.30.70.270:FF:000020">
    <property type="entry name" value="Transposon Tf2-6 polyprotein-like Protein"/>
    <property type="match status" value="1"/>
</dbReference>
<dbReference type="InterPro" id="IPR000477">
    <property type="entry name" value="RT_dom"/>
</dbReference>
<dbReference type="InterPro" id="IPR043502">
    <property type="entry name" value="DNA/RNA_pol_sf"/>
</dbReference>
<keyword evidence="6" id="KW-0255">Endonuclease</keyword>